<feature type="compositionally biased region" description="Polar residues" evidence="4">
    <location>
        <begin position="649"/>
        <end position="666"/>
    </location>
</feature>
<feature type="region of interest" description="Disordered" evidence="4">
    <location>
        <begin position="631"/>
        <end position="711"/>
    </location>
</feature>
<accession>A0A7I4DBI8</accession>
<dbReference type="EMBL" id="ABEU02000003">
    <property type="status" value="NOT_ANNOTATED_CDS"/>
    <property type="molecule type" value="Genomic_DNA"/>
</dbReference>
<evidence type="ECO:0000256" key="1">
    <source>
        <dbReference type="ARBA" id="ARBA00022737"/>
    </source>
</evidence>
<dbReference type="Pfam" id="PF12796">
    <property type="entry name" value="Ank_2"/>
    <property type="match status" value="1"/>
</dbReference>
<evidence type="ECO:0000313" key="6">
    <source>
        <dbReference type="Proteomes" id="UP000006727"/>
    </source>
</evidence>
<feature type="compositionally biased region" description="Polar residues" evidence="4">
    <location>
        <begin position="162"/>
        <end position="174"/>
    </location>
</feature>
<feature type="compositionally biased region" description="Basic and acidic residues" evidence="4">
    <location>
        <begin position="762"/>
        <end position="772"/>
    </location>
</feature>
<feature type="compositionally biased region" description="Polar residues" evidence="4">
    <location>
        <begin position="195"/>
        <end position="216"/>
    </location>
</feature>
<protein>
    <submittedName>
        <fullName evidence="5">Uncharacterized protein</fullName>
    </submittedName>
</protein>
<evidence type="ECO:0000256" key="4">
    <source>
        <dbReference type="SAM" id="MobiDB-lite"/>
    </source>
</evidence>
<feature type="region of interest" description="Disordered" evidence="4">
    <location>
        <begin position="1"/>
        <end position="39"/>
    </location>
</feature>
<dbReference type="SUPFAM" id="SSF48403">
    <property type="entry name" value="Ankyrin repeat"/>
    <property type="match status" value="1"/>
</dbReference>
<dbReference type="Gene3D" id="1.25.40.20">
    <property type="entry name" value="Ankyrin repeat-containing domain"/>
    <property type="match status" value="1"/>
</dbReference>
<dbReference type="PANTHER" id="PTHR24171">
    <property type="entry name" value="ANKYRIN REPEAT DOMAIN-CONTAINING PROTEIN 39-RELATED"/>
    <property type="match status" value="1"/>
</dbReference>
<feature type="compositionally biased region" description="Basic and acidic residues" evidence="4">
    <location>
        <begin position="740"/>
        <end position="749"/>
    </location>
</feature>
<dbReference type="EnsemblPlants" id="Pp3c3_26430V3.2">
    <property type="protein sequence ID" value="Pp3c3_26430V3.2"/>
    <property type="gene ID" value="Pp3c3_26430"/>
</dbReference>
<evidence type="ECO:0000313" key="5">
    <source>
        <dbReference type="EnsemblPlants" id="Pp3c3_26430V3.2"/>
    </source>
</evidence>
<feature type="repeat" description="ANK" evidence="3">
    <location>
        <begin position="404"/>
        <end position="436"/>
    </location>
</feature>
<dbReference type="PROSITE" id="PS50297">
    <property type="entry name" value="ANK_REP_REGION"/>
    <property type="match status" value="2"/>
</dbReference>
<evidence type="ECO:0000256" key="2">
    <source>
        <dbReference type="ARBA" id="ARBA00023043"/>
    </source>
</evidence>
<feature type="compositionally biased region" description="Polar residues" evidence="4">
    <location>
        <begin position="591"/>
        <end position="600"/>
    </location>
</feature>
<dbReference type="SMART" id="SM00248">
    <property type="entry name" value="ANK"/>
    <property type="match status" value="2"/>
</dbReference>
<name>A0A7I4DBI8_PHYPA</name>
<dbReference type="InterPro" id="IPR036770">
    <property type="entry name" value="Ankyrin_rpt-contain_sf"/>
</dbReference>
<feature type="region of interest" description="Disordered" evidence="4">
    <location>
        <begin position="158"/>
        <end position="237"/>
    </location>
</feature>
<feature type="compositionally biased region" description="Polar residues" evidence="4">
    <location>
        <begin position="1"/>
        <end position="26"/>
    </location>
</feature>
<reference evidence="5 6" key="2">
    <citation type="journal article" date="2018" name="Plant J.">
        <title>The Physcomitrella patens chromosome-scale assembly reveals moss genome structure and evolution.</title>
        <authorList>
            <person name="Lang D."/>
            <person name="Ullrich K.K."/>
            <person name="Murat F."/>
            <person name="Fuchs J."/>
            <person name="Jenkins J."/>
            <person name="Haas F.B."/>
            <person name="Piednoel M."/>
            <person name="Gundlach H."/>
            <person name="Van Bel M."/>
            <person name="Meyberg R."/>
            <person name="Vives C."/>
            <person name="Morata J."/>
            <person name="Symeonidi A."/>
            <person name="Hiss M."/>
            <person name="Muchero W."/>
            <person name="Kamisugi Y."/>
            <person name="Saleh O."/>
            <person name="Blanc G."/>
            <person name="Decker E.L."/>
            <person name="van Gessel N."/>
            <person name="Grimwood J."/>
            <person name="Hayes R.D."/>
            <person name="Graham S.W."/>
            <person name="Gunter L.E."/>
            <person name="McDaniel S.F."/>
            <person name="Hoernstein S.N.W."/>
            <person name="Larsson A."/>
            <person name="Li F.W."/>
            <person name="Perroud P.F."/>
            <person name="Phillips J."/>
            <person name="Ranjan P."/>
            <person name="Rokshar D.S."/>
            <person name="Rothfels C.J."/>
            <person name="Schneider L."/>
            <person name="Shu S."/>
            <person name="Stevenson D.W."/>
            <person name="Thummler F."/>
            <person name="Tillich M."/>
            <person name="Villarreal Aguilar J.C."/>
            <person name="Widiez T."/>
            <person name="Wong G.K."/>
            <person name="Wymore A."/>
            <person name="Zhang Y."/>
            <person name="Zimmer A.D."/>
            <person name="Quatrano R.S."/>
            <person name="Mayer K.F.X."/>
            <person name="Goodstein D."/>
            <person name="Casacuberta J.M."/>
            <person name="Vandepoele K."/>
            <person name="Reski R."/>
            <person name="Cuming A.C."/>
            <person name="Tuskan G.A."/>
            <person name="Maumus F."/>
            <person name="Salse J."/>
            <person name="Schmutz J."/>
            <person name="Rensing S.A."/>
        </authorList>
    </citation>
    <scope>NUCLEOTIDE SEQUENCE [LARGE SCALE GENOMIC DNA]</scope>
    <source>
        <strain evidence="5 6">cv. Gransden 2004</strain>
    </source>
</reference>
<keyword evidence="1" id="KW-0677">Repeat</keyword>
<dbReference type="Gramene" id="Pp3c3_26430V3.2">
    <property type="protein sequence ID" value="Pp3c3_26430V3.2"/>
    <property type="gene ID" value="Pp3c3_26430"/>
</dbReference>
<proteinExistence type="predicted"/>
<evidence type="ECO:0000256" key="3">
    <source>
        <dbReference type="PROSITE-ProRule" id="PRU00023"/>
    </source>
</evidence>
<reference evidence="5 6" key="1">
    <citation type="journal article" date="2008" name="Science">
        <title>The Physcomitrella genome reveals evolutionary insights into the conquest of land by plants.</title>
        <authorList>
            <person name="Rensing S."/>
            <person name="Lang D."/>
            <person name="Zimmer A."/>
            <person name="Terry A."/>
            <person name="Salamov A."/>
            <person name="Shapiro H."/>
            <person name="Nishiyama T."/>
            <person name="Perroud P.-F."/>
            <person name="Lindquist E."/>
            <person name="Kamisugi Y."/>
            <person name="Tanahashi T."/>
            <person name="Sakakibara K."/>
            <person name="Fujita T."/>
            <person name="Oishi K."/>
            <person name="Shin-I T."/>
            <person name="Kuroki Y."/>
            <person name="Toyoda A."/>
            <person name="Suzuki Y."/>
            <person name="Hashimoto A."/>
            <person name="Yamaguchi K."/>
            <person name="Sugano A."/>
            <person name="Kohara Y."/>
            <person name="Fujiyama A."/>
            <person name="Anterola A."/>
            <person name="Aoki S."/>
            <person name="Ashton N."/>
            <person name="Barbazuk W.B."/>
            <person name="Barker E."/>
            <person name="Bennetzen J."/>
            <person name="Bezanilla M."/>
            <person name="Blankenship R."/>
            <person name="Cho S.H."/>
            <person name="Dutcher S."/>
            <person name="Estelle M."/>
            <person name="Fawcett J.A."/>
            <person name="Gundlach H."/>
            <person name="Hanada K."/>
            <person name="Heyl A."/>
            <person name="Hicks K.A."/>
            <person name="Hugh J."/>
            <person name="Lohr M."/>
            <person name="Mayer K."/>
            <person name="Melkozernov A."/>
            <person name="Murata T."/>
            <person name="Nelson D."/>
            <person name="Pils B."/>
            <person name="Prigge M."/>
            <person name="Reiss B."/>
            <person name="Renner T."/>
            <person name="Rombauts S."/>
            <person name="Rushton P."/>
            <person name="Sanderfoot A."/>
            <person name="Schween G."/>
            <person name="Shiu S.-H."/>
            <person name="Stueber K."/>
            <person name="Theodoulou F.L."/>
            <person name="Tu H."/>
            <person name="Van de Peer Y."/>
            <person name="Verrier P.J."/>
            <person name="Waters E."/>
            <person name="Wood A."/>
            <person name="Yang L."/>
            <person name="Cove D."/>
            <person name="Cuming A."/>
            <person name="Hasebe M."/>
            <person name="Lucas S."/>
            <person name="Mishler D.B."/>
            <person name="Reski R."/>
            <person name="Grigoriev I."/>
            <person name="Quatrano R.S."/>
            <person name="Boore J.L."/>
        </authorList>
    </citation>
    <scope>NUCLEOTIDE SEQUENCE [LARGE SCALE GENOMIC DNA]</scope>
    <source>
        <strain evidence="5 6">cv. Gransden 2004</strain>
    </source>
</reference>
<organism evidence="5 6">
    <name type="scientific">Physcomitrium patens</name>
    <name type="common">Spreading-leaved earth moss</name>
    <name type="synonym">Physcomitrella patens</name>
    <dbReference type="NCBI Taxonomy" id="3218"/>
    <lineage>
        <taxon>Eukaryota</taxon>
        <taxon>Viridiplantae</taxon>
        <taxon>Streptophyta</taxon>
        <taxon>Embryophyta</taxon>
        <taxon>Bryophyta</taxon>
        <taxon>Bryophytina</taxon>
        <taxon>Bryopsida</taxon>
        <taxon>Funariidae</taxon>
        <taxon>Funariales</taxon>
        <taxon>Funariaceae</taxon>
        <taxon>Physcomitrium</taxon>
    </lineage>
</organism>
<sequence length="841" mass="91305">MFTGQRSLSNNNEVASSTSLQTNNMQGAVRGDGNGERTWSNVPSATDFNIYNNIRNSLATDEYASLGIPLNREGNYVPAGDITTHRQTSGRFPLDPLLIPRASPMSSQANSLVFEGNVPVAARSRSSMLWAPTNNQTRMANSFTPTSIGPSSLVTWRRASAPSPSNHNNLSRMGNLQPRIPASTKTSPWHGRSLIDSSVSNPRAPPTSSDQHSISSFRHGAYGSSSHQAPIWPEGSSNGSLLDSSIARSATHRNNSFGADSEQMMHSPMRAPNPLSRRNTFPNHFQARLAIFERESDYVPEAMHNIAAVYRSRSVPPSPGMQLPSTPGFGKMEQATSSPITFGRLESNYARRGNFVGDAGSFGAESTGVPGSGVLEDAIRAQNLERVLAILEQGFSPNGERGSSETPPLLLAVGTGSETLVKLLLEAGANVNACDGRQYTALHYAVASGNRGIVNILLYAGANIYAKSDSDLLPVQLATDPAISEHLGARMKSDIEGRMSPRPTLAHSSIHMPDLYQWRKNSLFSNNRSTSFSEAGEFDRSMREGHERNMTSGMDVNTGSSQDHEVAGTIQGYREDASIQPEKWGANRQISQNTAGQAVGSSPMDWEIDGTSSFKGSLTRLPLQRVPSIKAAPKHNLNAPQEELLRQSIDPTEQATYSDVKSTAAINSEEAESDPSDRNSSRGFEDNKINGVNEEVDSGLSSSQERTAEMRKRFARACDSMAPSMMEKFRAAALPGHKLEVHENEEYLSEKSSGTPQAPETPRQEEKPETRVLDNPQRASSIPNEKADSADVRPASVLKGDARKMKEKKKTVTFAVAEQPTDVNLALIREDWHEAARSGEE</sequence>
<dbReference type="PROSITE" id="PS50088">
    <property type="entry name" value="ANK_REPEAT"/>
    <property type="match status" value="2"/>
</dbReference>
<feature type="region of interest" description="Disordered" evidence="4">
    <location>
        <begin position="740"/>
        <end position="809"/>
    </location>
</feature>
<keyword evidence="2 3" id="KW-0040">ANK repeat</keyword>
<feature type="region of interest" description="Disordered" evidence="4">
    <location>
        <begin position="591"/>
        <end position="615"/>
    </location>
</feature>
<dbReference type="InterPro" id="IPR002110">
    <property type="entry name" value="Ankyrin_rpt"/>
</dbReference>
<feature type="compositionally biased region" description="Basic and acidic residues" evidence="4">
    <location>
        <begin position="675"/>
        <end position="688"/>
    </location>
</feature>
<dbReference type="AlphaFoldDB" id="A0A7I4DBI8"/>
<dbReference type="Proteomes" id="UP000006727">
    <property type="component" value="Chromosome 3"/>
</dbReference>
<keyword evidence="6" id="KW-1185">Reference proteome</keyword>
<feature type="repeat" description="ANK" evidence="3">
    <location>
        <begin position="437"/>
        <end position="469"/>
    </location>
</feature>
<reference evidence="5" key="3">
    <citation type="submission" date="2020-12" db="UniProtKB">
        <authorList>
            <consortium name="EnsemblPlants"/>
        </authorList>
    </citation>
    <scope>IDENTIFICATION</scope>
</reference>